<accession>A0A5N6RWH9</accession>
<dbReference type="Proteomes" id="UP000325415">
    <property type="component" value="Unassembled WGS sequence"/>
</dbReference>
<dbReference type="InterPro" id="IPR050250">
    <property type="entry name" value="Macrolide_Exporter_MacB"/>
</dbReference>
<protein>
    <submittedName>
        <fullName evidence="10">ABC transporter permease</fullName>
    </submittedName>
</protein>
<dbReference type="Pfam" id="PF02687">
    <property type="entry name" value="FtsX"/>
    <property type="match status" value="2"/>
</dbReference>
<dbReference type="EMBL" id="QDAG01000015">
    <property type="protein sequence ID" value="KAE8126274.1"/>
    <property type="molecule type" value="Genomic_DNA"/>
</dbReference>
<name>A0A5N6RWH9_9BIFI</name>
<evidence type="ECO:0000256" key="6">
    <source>
        <dbReference type="ARBA" id="ARBA00038076"/>
    </source>
</evidence>
<gene>
    <name evidence="10" type="ORF">DDE84_11430</name>
</gene>
<evidence type="ECO:0000259" key="9">
    <source>
        <dbReference type="Pfam" id="PF12704"/>
    </source>
</evidence>
<evidence type="ECO:0000259" key="8">
    <source>
        <dbReference type="Pfam" id="PF02687"/>
    </source>
</evidence>
<dbReference type="OrthoDB" id="9780560at2"/>
<keyword evidence="2" id="KW-1003">Cell membrane</keyword>
<evidence type="ECO:0000313" key="11">
    <source>
        <dbReference type="Proteomes" id="UP000325415"/>
    </source>
</evidence>
<dbReference type="Pfam" id="PF12704">
    <property type="entry name" value="MacB_PCD"/>
    <property type="match status" value="1"/>
</dbReference>
<evidence type="ECO:0000313" key="10">
    <source>
        <dbReference type="EMBL" id="KAE8126274.1"/>
    </source>
</evidence>
<proteinExistence type="inferred from homology"/>
<feature type="domain" description="ABC3 transporter permease C-terminal" evidence="8">
    <location>
        <begin position="282"/>
        <end position="406"/>
    </location>
</feature>
<evidence type="ECO:0000256" key="3">
    <source>
        <dbReference type="ARBA" id="ARBA00022692"/>
    </source>
</evidence>
<evidence type="ECO:0000256" key="5">
    <source>
        <dbReference type="ARBA" id="ARBA00023136"/>
    </source>
</evidence>
<feature type="transmembrane region" description="Helical" evidence="7">
    <location>
        <begin position="424"/>
        <end position="447"/>
    </location>
</feature>
<dbReference type="RefSeq" id="WP_152581830.1">
    <property type="nucleotide sequence ID" value="NZ_QDAG01000015.1"/>
</dbReference>
<feature type="domain" description="ABC3 transporter permease C-terminal" evidence="8">
    <location>
        <begin position="776"/>
        <end position="893"/>
    </location>
</feature>
<comment type="subcellular location">
    <subcellularLocation>
        <location evidence="1">Cell membrane</location>
        <topology evidence="1">Multi-pass membrane protein</topology>
    </subcellularLocation>
</comment>
<sequence length="900" mass="92221">MWSVTLQLMKKSLRMLIPAGIAIVIGTAFIASTFLFGNAMNNSLSSQLLASFGQANYTVAANSNASPEDQRGRAAADFHLDAMRAIDGVDGVRADARANIEASKAGKHISAVAIGGANDAKLLPVTVSQGRQPKTSNEIVLPSGTAQQLGAGVGDAVEISGQASTVPDGPDGPGASLSGETARHMQVVGLSDDPNGAFAYYGGAAIVNDADLAALQGLPSFDTVQVPGLYLDVNPAQADAALARIRPLLPQNFTVQSRQAASETALKQMNGGGMSPVTVFLMIFGVIAMLVAALVIANTFQVLVAQRRRTFALLRTIGAKRGQIYRSVILEAMLLGLVSSLIGIGAGIGIMALAVRSDALGKALTGASTHASLVITAPVIAVPLAFGVLMTVLASLGSARASTKVTPLEALRPMELSEAASTGYHLRTASGALITVAGVALAAFSVVRMHGYISAGEPTQGSGANGYSIILLIAIAGCVAVFLGLALTAASWLPKLMKGAGTLVSWAGPSAKIANANVQKNPRRVAATGLALLIGVTLVSTIATGAASSKETMNNALNTRYSVDLVATGYGLNQRSASKISAVRGISHTLYAPVATGIVEESGHKYSTLLVGVADAGKLQSVMHANLGGVQIAGKRALFPKYSALSGKAMDLKDTATFRAGDGGGAAHVGSETGSGKNAGKALSLSVDQSDFRQVSDNYDAVVFVDDTLFASDTLTTQSHILLASVDPHATNLVDTVQKAQAALGSDSGVSLTGPIAKRISWEGIVNTMMTLLIGLLAVAVLIALIGVANTLSLSVIERTRESATLRAIGMTRSQLRRSLSVEALLIALVSGLAGIALGTLFGWLGSYIVFSLYGDIALPFDWKTNGIVLLVAAVAALLASVFPARRALKTAPVEALAEA</sequence>
<feature type="transmembrane region" description="Helical" evidence="7">
    <location>
        <begin position="865"/>
        <end position="883"/>
    </location>
</feature>
<dbReference type="GO" id="GO:0022857">
    <property type="term" value="F:transmembrane transporter activity"/>
    <property type="evidence" value="ECO:0007669"/>
    <property type="project" value="TreeGrafter"/>
</dbReference>
<keyword evidence="11" id="KW-1185">Reference proteome</keyword>
<keyword evidence="3 7" id="KW-0812">Transmembrane</keyword>
<feature type="transmembrane region" description="Helical" evidence="7">
    <location>
        <begin position="769"/>
        <end position="797"/>
    </location>
</feature>
<organism evidence="10 11">
    <name type="scientific">Bifidobacterium tibiigranuli</name>
    <dbReference type="NCBI Taxonomy" id="2172043"/>
    <lineage>
        <taxon>Bacteria</taxon>
        <taxon>Bacillati</taxon>
        <taxon>Actinomycetota</taxon>
        <taxon>Actinomycetes</taxon>
        <taxon>Bifidobacteriales</taxon>
        <taxon>Bifidobacteriaceae</taxon>
        <taxon>Bifidobacterium</taxon>
    </lineage>
</organism>
<feature type="transmembrane region" description="Helical" evidence="7">
    <location>
        <begin position="279"/>
        <end position="304"/>
    </location>
</feature>
<dbReference type="PANTHER" id="PTHR30572">
    <property type="entry name" value="MEMBRANE COMPONENT OF TRANSPORTER-RELATED"/>
    <property type="match status" value="1"/>
</dbReference>
<feature type="transmembrane region" description="Helical" evidence="7">
    <location>
        <begin position="525"/>
        <end position="547"/>
    </location>
</feature>
<feature type="transmembrane region" description="Helical" evidence="7">
    <location>
        <begin position="12"/>
        <end position="36"/>
    </location>
</feature>
<keyword evidence="5 7" id="KW-0472">Membrane</keyword>
<dbReference type="PANTHER" id="PTHR30572:SF4">
    <property type="entry name" value="ABC TRANSPORTER PERMEASE YTRF"/>
    <property type="match status" value="1"/>
</dbReference>
<keyword evidence="4 7" id="KW-1133">Transmembrane helix</keyword>
<feature type="transmembrane region" description="Helical" evidence="7">
    <location>
        <begin position="467"/>
        <end position="493"/>
    </location>
</feature>
<feature type="transmembrane region" description="Helical" evidence="7">
    <location>
        <begin position="375"/>
        <end position="396"/>
    </location>
</feature>
<evidence type="ECO:0000256" key="1">
    <source>
        <dbReference type="ARBA" id="ARBA00004651"/>
    </source>
</evidence>
<feature type="transmembrane region" description="Helical" evidence="7">
    <location>
        <begin position="324"/>
        <end position="355"/>
    </location>
</feature>
<dbReference type="GeneID" id="78128286"/>
<comment type="similarity">
    <text evidence="6">Belongs to the ABC-4 integral membrane protein family.</text>
</comment>
<dbReference type="InterPro" id="IPR003838">
    <property type="entry name" value="ABC3_permease_C"/>
</dbReference>
<reference evidence="10 11" key="1">
    <citation type="submission" date="2018-04" db="EMBL/GenBank/DDBJ databases">
        <authorList>
            <person name="Eckel V.P."/>
            <person name="Vogel R.F."/>
        </authorList>
    </citation>
    <scope>NUCLEOTIDE SEQUENCE [LARGE SCALE GENOMIC DNA]</scope>
    <source>
        <strain evidence="11">TMW 2.1764</strain>
    </source>
</reference>
<feature type="transmembrane region" description="Helical" evidence="7">
    <location>
        <begin position="820"/>
        <end position="845"/>
    </location>
</feature>
<dbReference type="AlphaFoldDB" id="A0A5N6RWH9"/>
<evidence type="ECO:0000256" key="4">
    <source>
        <dbReference type="ARBA" id="ARBA00022989"/>
    </source>
</evidence>
<comment type="caution">
    <text evidence="10">The sequence shown here is derived from an EMBL/GenBank/DDBJ whole genome shotgun (WGS) entry which is preliminary data.</text>
</comment>
<dbReference type="InterPro" id="IPR025857">
    <property type="entry name" value="MacB_PCD"/>
</dbReference>
<evidence type="ECO:0000256" key="2">
    <source>
        <dbReference type="ARBA" id="ARBA00022475"/>
    </source>
</evidence>
<dbReference type="GO" id="GO:0005886">
    <property type="term" value="C:plasma membrane"/>
    <property type="evidence" value="ECO:0007669"/>
    <property type="project" value="UniProtKB-SubCell"/>
</dbReference>
<evidence type="ECO:0000256" key="7">
    <source>
        <dbReference type="SAM" id="Phobius"/>
    </source>
</evidence>
<feature type="domain" description="MacB-like periplasmic core" evidence="9">
    <location>
        <begin position="21"/>
        <end position="247"/>
    </location>
</feature>